<gene>
    <name evidence="1" type="ORF">HPP92_008563</name>
</gene>
<reference evidence="1 2" key="1">
    <citation type="journal article" date="2020" name="Nat. Food">
        <title>A phased Vanilla planifolia genome enables genetic improvement of flavour and production.</title>
        <authorList>
            <person name="Hasing T."/>
            <person name="Tang H."/>
            <person name="Brym M."/>
            <person name="Khazi F."/>
            <person name="Huang T."/>
            <person name="Chambers A.H."/>
        </authorList>
    </citation>
    <scope>NUCLEOTIDE SEQUENCE [LARGE SCALE GENOMIC DNA]</scope>
    <source>
        <tissue evidence="1">Leaf</tissue>
    </source>
</reference>
<comment type="caution">
    <text evidence="1">The sequence shown here is derived from an EMBL/GenBank/DDBJ whole genome shotgun (WGS) entry which is preliminary data.</text>
</comment>
<sequence>MPCSRGTITTPSLQSELTLACLLRVCLLAQGGMSWFTFGSMVLIPEPWLDLWLKKKKIIEEDEESEDLLLESWKMVLVWGGFLMLGCTIEFQTKFNTIFRPIKIADGVQLPINVKAAGMRHVPAIQLIEVGHITLLLVFNRLYPEHFLWPACEGLEEVKHRTGAFLI</sequence>
<protein>
    <submittedName>
        <fullName evidence="1">Uncharacterized protein</fullName>
    </submittedName>
</protein>
<dbReference type="AlphaFoldDB" id="A0A835RHK0"/>
<proteinExistence type="predicted"/>
<evidence type="ECO:0000313" key="2">
    <source>
        <dbReference type="Proteomes" id="UP000639772"/>
    </source>
</evidence>
<dbReference type="Proteomes" id="UP000639772">
    <property type="component" value="Unassembled WGS sequence"/>
</dbReference>
<name>A0A835RHK0_VANPL</name>
<organism evidence="1 2">
    <name type="scientific">Vanilla planifolia</name>
    <name type="common">Vanilla</name>
    <dbReference type="NCBI Taxonomy" id="51239"/>
    <lineage>
        <taxon>Eukaryota</taxon>
        <taxon>Viridiplantae</taxon>
        <taxon>Streptophyta</taxon>
        <taxon>Embryophyta</taxon>
        <taxon>Tracheophyta</taxon>
        <taxon>Spermatophyta</taxon>
        <taxon>Magnoliopsida</taxon>
        <taxon>Liliopsida</taxon>
        <taxon>Asparagales</taxon>
        <taxon>Orchidaceae</taxon>
        <taxon>Vanilloideae</taxon>
        <taxon>Vanilleae</taxon>
        <taxon>Vanilla</taxon>
    </lineage>
</organism>
<accession>A0A835RHK0</accession>
<evidence type="ECO:0000313" key="1">
    <source>
        <dbReference type="EMBL" id="KAG0486468.1"/>
    </source>
</evidence>
<dbReference type="EMBL" id="JADCNM010000004">
    <property type="protein sequence ID" value="KAG0486468.1"/>
    <property type="molecule type" value="Genomic_DNA"/>
</dbReference>